<accession>A0ACB8BQV5</accession>
<organism evidence="1 2">
    <name type="scientific">Leucogyrophana mollusca</name>
    <dbReference type="NCBI Taxonomy" id="85980"/>
    <lineage>
        <taxon>Eukaryota</taxon>
        <taxon>Fungi</taxon>
        <taxon>Dikarya</taxon>
        <taxon>Basidiomycota</taxon>
        <taxon>Agaricomycotina</taxon>
        <taxon>Agaricomycetes</taxon>
        <taxon>Agaricomycetidae</taxon>
        <taxon>Boletales</taxon>
        <taxon>Boletales incertae sedis</taxon>
        <taxon>Leucogyrophana</taxon>
    </lineage>
</organism>
<keyword evidence="2" id="KW-1185">Reference proteome</keyword>
<dbReference type="EMBL" id="MU266354">
    <property type="protein sequence ID" value="KAH7928305.1"/>
    <property type="molecule type" value="Genomic_DNA"/>
</dbReference>
<protein>
    <submittedName>
        <fullName evidence="1">Uncharacterized protein</fullName>
    </submittedName>
</protein>
<name>A0ACB8BQV5_9AGAM</name>
<comment type="caution">
    <text evidence="1">The sequence shown here is derived from an EMBL/GenBank/DDBJ whole genome shotgun (WGS) entry which is preliminary data.</text>
</comment>
<sequence>MSPLKGALWPSGTVLSTSAAARSTSTSKFTHASTIPVLSPNSYPSPRLRRVRERVVYRDRCAICEASPLTGGSVEVWTVLP</sequence>
<gene>
    <name evidence="1" type="ORF">BV22DRAFT_1030789</name>
</gene>
<proteinExistence type="predicted"/>
<dbReference type="Proteomes" id="UP000790709">
    <property type="component" value="Unassembled WGS sequence"/>
</dbReference>
<reference evidence="1" key="1">
    <citation type="journal article" date="2021" name="New Phytol.">
        <title>Evolutionary innovations through gain and loss of genes in the ectomycorrhizal Boletales.</title>
        <authorList>
            <person name="Wu G."/>
            <person name="Miyauchi S."/>
            <person name="Morin E."/>
            <person name="Kuo A."/>
            <person name="Drula E."/>
            <person name="Varga T."/>
            <person name="Kohler A."/>
            <person name="Feng B."/>
            <person name="Cao Y."/>
            <person name="Lipzen A."/>
            <person name="Daum C."/>
            <person name="Hundley H."/>
            <person name="Pangilinan J."/>
            <person name="Johnson J."/>
            <person name="Barry K."/>
            <person name="LaButti K."/>
            <person name="Ng V."/>
            <person name="Ahrendt S."/>
            <person name="Min B."/>
            <person name="Choi I.G."/>
            <person name="Park H."/>
            <person name="Plett J.M."/>
            <person name="Magnuson J."/>
            <person name="Spatafora J.W."/>
            <person name="Nagy L.G."/>
            <person name="Henrissat B."/>
            <person name="Grigoriev I.V."/>
            <person name="Yang Z.L."/>
            <person name="Xu J."/>
            <person name="Martin F.M."/>
        </authorList>
    </citation>
    <scope>NUCLEOTIDE SEQUENCE</scope>
    <source>
        <strain evidence="1">KUC20120723A-06</strain>
    </source>
</reference>
<evidence type="ECO:0000313" key="1">
    <source>
        <dbReference type="EMBL" id="KAH7928305.1"/>
    </source>
</evidence>
<evidence type="ECO:0000313" key="2">
    <source>
        <dbReference type="Proteomes" id="UP000790709"/>
    </source>
</evidence>